<protein>
    <submittedName>
        <fullName evidence="7">Putative membrane protein</fullName>
    </submittedName>
</protein>
<organism evidence="7 8">
    <name type="scientific">Rhodococcus ruber</name>
    <dbReference type="NCBI Taxonomy" id="1830"/>
    <lineage>
        <taxon>Bacteria</taxon>
        <taxon>Bacillati</taxon>
        <taxon>Actinomycetota</taxon>
        <taxon>Actinomycetes</taxon>
        <taxon>Mycobacteriales</taxon>
        <taxon>Nocardiaceae</taxon>
        <taxon>Rhodococcus</taxon>
    </lineage>
</organism>
<evidence type="ECO:0000313" key="7">
    <source>
        <dbReference type="EMBL" id="CDZ90082.1"/>
    </source>
</evidence>
<keyword evidence="4 6" id="KW-1133">Transmembrane helix</keyword>
<keyword evidence="3 6" id="KW-0812">Transmembrane</keyword>
<evidence type="ECO:0000256" key="1">
    <source>
        <dbReference type="ARBA" id="ARBA00004651"/>
    </source>
</evidence>
<gene>
    <name evidence="7" type="ORF">RHRU231_600015</name>
</gene>
<evidence type="ECO:0000256" key="4">
    <source>
        <dbReference type="ARBA" id="ARBA00022989"/>
    </source>
</evidence>
<sequence>MMGDWMRLPTAPPSLGTLLAWDPPPLPVLPLTAAVLAAWYCWARWRLHRCGRRWPTVRTVAFLTGCALLGITTGLGMERYGFALFSVWMFQHLTLSMAVPPLLVLGAPGLMLLRSTPHHGPARVIPAAALAVLRSRGARWLLSPGVTIPLFLVSYYGIYLSPLFDAVAGTWLGHTGLEVFFLGTGLLFIVPILSVGPLPGRPGYLGRFFDLFVEMPLHVFFGVILMMASVPLVATFAAPPPDWGIDPLDDQQWAGALAWSYGEPIALAVVVLFAMRWYRHERRTAAVRERHGAVQAEQDLAAYNTYLRSLPR</sequence>
<evidence type="ECO:0000313" key="8">
    <source>
        <dbReference type="Proteomes" id="UP000042997"/>
    </source>
</evidence>
<keyword evidence="5 6" id="KW-0472">Membrane</keyword>
<feature type="transmembrane region" description="Helical" evidence="6">
    <location>
        <begin position="140"/>
        <end position="159"/>
    </location>
</feature>
<dbReference type="EMBL" id="CCSD01000073">
    <property type="protein sequence ID" value="CDZ90082.1"/>
    <property type="molecule type" value="Genomic_DNA"/>
</dbReference>
<feature type="transmembrane region" description="Helical" evidence="6">
    <location>
        <begin position="89"/>
        <end position="113"/>
    </location>
</feature>
<evidence type="ECO:0000256" key="6">
    <source>
        <dbReference type="SAM" id="Phobius"/>
    </source>
</evidence>
<accession>A0A098BPB0</accession>
<proteinExistence type="predicted"/>
<dbReference type="AlphaFoldDB" id="A0A098BPB0"/>
<feature type="transmembrane region" description="Helical" evidence="6">
    <location>
        <begin position="57"/>
        <end position="77"/>
    </location>
</feature>
<dbReference type="Proteomes" id="UP000042997">
    <property type="component" value="Unassembled WGS sequence"/>
</dbReference>
<feature type="transmembrane region" description="Helical" evidence="6">
    <location>
        <begin position="179"/>
        <end position="198"/>
    </location>
</feature>
<dbReference type="GO" id="GO:0005886">
    <property type="term" value="C:plasma membrane"/>
    <property type="evidence" value="ECO:0007669"/>
    <property type="project" value="UniProtKB-SubCell"/>
</dbReference>
<comment type="subcellular location">
    <subcellularLocation>
        <location evidence="1">Cell membrane</location>
        <topology evidence="1">Multi-pass membrane protein</topology>
    </subcellularLocation>
</comment>
<evidence type="ECO:0000256" key="2">
    <source>
        <dbReference type="ARBA" id="ARBA00022475"/>
    </source>
</evidence>
<feature type="transmembrane region" description="Helical" evidence="6">
    <location>
        <begin position="258"/>
        <end position="278"/>
    </location>
</feature>
<name>A0A098BPB0_9NOCA</name>
<evidence type="ECO:0000256" key="5">
    <source>
        <dbReference type="ARBA" id="ARBA00023136"/>
    </source>
</evidence>
<dbReference type="Pfam" id="PF09678">
    <property type="entry name" value="Caa3_CtaG"/>
    <property type="match status" value="1"/>
</dbReference>
<keyword evidence="2" id="KW-1003">Cell membrane</keyword>
<reference evidence="7 8" key="1">
    <citation type="journal article" date="2014" name="Genome Announc.">
        <title>Draft Genome Sequence of Propane- and Butane-Oxidizing Actinobacterium Rhodococcus ruber IEGM 231.</title>
        <authorList>
            <person name="Ivshina I.B."/>
            <person name="Kuyukina M.S."/>
            <person name="Krivoruchko A.V."/>
            <person name="Barbe V."/>
            <person name="Fischer C."/>
        </authorList>
    </citation>
    <scope>NUCLEOTIDE SEQUENCE [LARGE SCALE GENOMIC DNA]</scope>
</reference>
<feature type="transmembrane region" description="Helical" evidence="6">
    <location>
        <begin position="28"/>
        <end position="45"/>
    </location>
</feature>
<dbReference type="InterPro" id="IPR019108">
    <property type="entry name" value="Caa3_assmbl_CtaG-rel"/>
</dbReference>
<evidence type="ECO:0000256" key="3">
    <source>
        <dbReference type="ARBA" id="ARBA00022692"/>
    </source>
</evidence>
<feature type="transmembrane region" description="Helical" evidence="6">
    <location>
        <begin position="219"/>
        <end position="238"/>
    </location>
</feature>